<evidence type="ECO:0000313" key="2">
    <source>
        <dbReference type="EMBL" id="MBB6097466.1"/>
    </source>
</evidence>
<organism evidence="2 3">
    <name type="scientific">Deinobacterium chartae</name>
    <dbReference type="NCBI Taxonomy" id="521158"/>
    <lineage>
        <taxon>Bacteria</taxon>
        <taxon>Thermotogati</taxon>
        <taxon>Deinococcota</taxon>
        <taxon>Deinococci</taxon>
        <taxon>Deinococcales</taxon>
        <taxon>Deinococcaceae</taxon>
        <taxon>Deinobacterium</taxon>
    </lineage>
</organism>
<dbReference type="InterPro" id="IPR025497">
    <property type="entry name" value="PatA-like_N"/>
</dbReference>
<dbReference type="PANTHER" id="PTHR36304">
    <property type="entry name" value="DOMAIN GTPASE-ACTIVATING PROTEIN, PUTATIVE-RELATED-RELATED"/>
    <property type="match status" value="1"/>
</dbReference>
<keyword evidence="3" id="KW-1185">Reference proteome</keyword>
<dbReference type="PANTHER" id="PTHR36304:SF4">
    <property type="entry name" value="DUF4388 DOMAIN-CONTAINING PROTEIN"/>
    <property type="match status" value="1"/>
</dbReference>
<comment type="caution">
    <text evidence="2">The sequence shown here is derived from an EMBL/GenBank/DDBJ whole genome shotgun (WGS) entry which is preliminary data.</text>
</comment>
<sequence length="269" mass="29209">MLQGNLADFPLLGILQMLGSTARTGKVLVEHPRGGEIYIASGQVCHAYALSHSGFAALSVLSSIDQAPFDFEQGAQSGEITLDVPTSRLLTDLMGETDAWRPLNARFPDWNARISFNPDWSAHTEGSVSALEWSVLSLVSGDPIHAMVRASGLAPRATLEVLRRFHDEGALIVDTPPLELPRLSLAALPLYSKETEVAFIDAGLHAEWSARLGPLHAEISTPKGQRARFVIRPRENLEGRIALSEAALRALRVGRGTLLSLEFMVKETS</sequence>
<reference evidence="2 3" key="1">
    <citation type="submission" date="2020-08" db="EMBL/GenBank/DDBJ databases">
        <title>Genomic Encyclopedia of Type Strains, Phase IV (KMG-IV): sequencing the most valuable type-strain genomes for metagenomic binning, comparative biology and taxonomic classification.</title>
        <authorList>
            <person name="Goeker M."/>
        </authorList>
    </citation>
    <scope>NUCLEOTIDE SEQUENCE [LARGE SCALE GENOMIC DNA]</scope>
    <source>
        <strain evidence="2 3">DSM 21458</strain>
    </source>
</reference>
<name>A0A841HX17_9DEIO</name>
<dbReference type="Proteomes" id="UP000569951">
    <property type="component" value="Unassembled WGS sequence"/>
</dbReference>
<feature type="domain" description="PatA-like N-terminal" evidence="1">
    <location>
        <begin position="3"/>
        <end position="101"/>
    </location>
</feature>
<evidence type="ECO:0000313" key="3">
    <source>
        <dbReference type="Proteomes" id="UP000569951"/>
    </source>
</evidence>
<evidence type="ECO:0000259" key="1">
    <source>
        <dbReference type="Pfam" id="PF14332"/>
    </source>
</evidence>
<accession>A0A841HX17</accession>
<proteinExistence type="predicted"/>
<dbReference type="Pfam" id="PF14332">
    <property type="entry name" value="DUF4388"/>
    <property type="match status" value="1"/>
</dbReference>
<dbReference type="RefSeq" id="WP_183984943.1">
    <property type="nucleotide sequence ID" value="NZ_JACHHG010000003.1"/>
</dbReference>
<dbReference type="AlphaFoldDB" id="A0A841HX17"/>
<dbReference type="EMBL" id="JACHHG010000003">
    <property type="protein sequence ID" value="MBB6097466.1"/>
    <property type="molecule type" value="Genomic_DNA"/>
</dbReference>
<protein>
    <recommendedName>
        <fullName evidence="1">PatA-like N-terminal domain-containing protein</fullName>
    </recommendedName>
</protein>
<gene>
    <name evidence="2" type="ORF">HNR42_000883</name>
</gene>